<dbReference type="PANTHER" id="PTHR12246">
    <property type="entry name" value="PALMITOYLTRANSFERASE ZDHHC16"/>
    <property type="match status" value="1"/>
</dbReference>
<evidence type="ECO:0000259" key="1">
    <source>
        <dbReference type="Pfam" id="PF00078"/>
    </source>
</evidence>
<gene>
    <name evidence="2" type="ORF">F3Y22_tig00112249pilonHSYRG00017</name>
</gene>
<evidence type="ECO:0000313" key="2">
    <source>
        <dbReference type="EMBL" id="KAE8669196.1"/>
    </source>
</evidence>
<dbReference type="Pfam" id="PF00078">
    <property type="entry name" value="RVT_1"/>
    <property type="match status" value="1"/>
</dbReference>
<feature type="domain" description="Reverse transcriptase" evidence="1">
    <location>
        <begin position="226"/>
        <end position="305"/>
    </location>
</feature>
<dbReference type="EMBL" id="VEPZ02001530">
    <property type="protein sequence ID" value="KAE8669196.1"/>
    <property type="molecule type" value="Genomic_DNA"/>
</dbReference>
<dbReference type="InterPro" id="IPR039859">
    <property type="entry name" value="PFA4/ZDH16/20/ERF2-like"/>
</dbReference>
<evidence type="ECO:0000313" key="3">
    <source>
        <dbReference type="Proteomes" id="UP000436088"/>
    </source>
</evidence>
<proteinExistence type="predicted"/>
<keyword evidence="3" id="KW-1185">Reference proteome</keyword>
<protein>
    <recommendedName>
        <fullName evidence="1">Reverse transcriptase domain-containing protein</fullName>
    </recommendedName>
</protein>
<organism evidence="2 3">
    <name type="scientific">Hibiscus syriacus</name>
    <name type="common">Rose of Sharon</name>
    <dbReference type="NCBI Taxonomy" id="106335"/>
    <lineage>
        <taxon>Eukaryota</taxon>
        <taxon>Viridiplantae</taxon>
        <taxon>Streptophyta</taxon>
        <taxon>Embryophyta</taxon>
        <taxon>Tracheophyta</taxon>
        <taxon>Spermatophyta</taxon>
        <taxon>Magnoliopsida</taxon>
        <taxon>eudicotyledons</taxon>
        <taxon>Gunneridae</taxon>
        <taxon>Pentapetalae</taxon>
        <taxon>rosids</taxon>
        <taxon>malvids</taxon>
        <taxon>Malvales</taxon>
        <taxon>Malvaceae</taxon>
        <taxon>Malvoideae</taxon>
        <taxon>Hibiscus</taxon>
    </lineage>
</organism>
<name>A0A6A2Y1M0_HIBSY</name>
<dbReference type="Proteomes" id="UP000436088">
    <property type="component" value="Unassembled WGS sequence"/>
</dbReference>
<sequence length="352" mass="39520">MIMYYSWLSMKKISVIWSRDQYALDILVCNTHPSLLACGIMTPALSVTLGTLLGWHIYLITHNMTTIEYYEGIRAAWLAKKSGLCYRHPFDLSVYKNITLVLGPKALKWFCPISTSHLKDGEKGWLQRVGLSRTITLLDTCGNVFDASNINIATFIFGAFFEGKLDCSTINHSFIALVPKKKSPEYVKDFRPISLGDKLQTAHSSQTNWLMICIEEREKQWFLKQIFKKPSTCVLVNGVPSNNFKISRVLRQGCPLSPMLFNLVGEALSRLISKAVIIGLIDEVRVDCSDSIMSHIQFADDLIVFPSVSGAELGCIPRCAASPKSSLVNGADIEWDCNSVYLVEYEVYCQHP</sequence>
<reference evidence="2" key="1">
    <citation type="submission" date="2019-09" db="EMBL/GenBank/DDBJ databases">
        <title>Draft genome information of white flower Hibiscus syriacus.</title>
        <authorList>
            <person name="Kim Y.-M."/>
        </authorList>
    </citation>
    <scope>NUCLEOTIDE SEQUENCE [LARGE SCALE GENOMIC DNA]</scope>
    <source>
        <strain evidence="2">YM2019G1</strain>
    </source>
</reference>
<accession>A0A6A2Y1M0</accession>
<comment type="caution">
    <text evidence="2">The sequence shown here is derived from an EMBL/GenBank/DDBJ whole genome shotgun (WGS) entry which is preliminary data.</text>
</comment>
<dbReference type="AlphaFoldDB" id="A0A6A2Y1M0"/>
<dbReference type="GO" id="GO:0016409">
    <property type="term" value="F:palmitoyltransferase activity"/>
    <property type="evidence" value="ECO:0007669"/>
    <property type="project" value="InterPro"/>
</dbReference>
<dbReference type="InterPro" id="IPR000477">
    <property type="entry name" value="RT_dom"/>
</dbReference>